<name>A0A1R0GP51_9FUNG</name>
<dbReference type="EMBL" id="LSSL01005799">
    <property type="protein sequence ID" value="OLY78660.1"/>
    <property type="molecule type" value="Genomic_DNA"/>
</dbReference>
<comment type="caution">
    <text evidence="1">The sequence shown here is derived from an EMBL/GenBank/DDBJ whole genome shotgun (WGS) entry which is preliminary data.</text>
</comment>
<dbReference type="Proteomes" id="UP000187455">
    <property type="component" value="Unassembled WGS sequence"/>
</dbReference>
<reference evidence="1 2" key="1">
    <citation type="journal article" date="2016" name="Mol. Biol. Evol.">
        <title>Genome-Wide Survey of Gut Fungi (Harpellales) Reveals the First Horizontally Transferred Ubiquitin Gene from a Mosquito Host.</title>
        <authorList>
            <person name="Wang Y."/>
            <person name="White M.M."/>
            <person name="Kvist S."/>
            <person name="Moncalvo J.M."/>
        </authorList>
    </citation>
    <scope>NUCLEOTIDE SEQUENCE [LARGE SCALE GENOMIC DNA]</scope>
    <source>
        <strain evidence="1 2">ALG-7-W6</strain>
    </source>
</reference>
<evidence type="ECO:0000313" key="1">
    <source>
        <dbReference type="EMBL" id="OLY78660.1"/>
    </source>
</evidence>
<sequence length="181" mass="18967">MKNKNFVLFRKYTSPLEKVRESVLCVVKCKGYLQVGSGDSSGGGDKVDVGVGVGVDTNNLFDPAHFFDIHAAVPGPKTGDSQKPPLVVLSADQGSAGVARTGIFSGRVAGTYLAIDAVAAEGGESFAALVAADGFQIDLLQSAGWTAPVVGGQTPPKRSHRLVVADGVPVDFYWAEVYRIR</sequence>
<keyword evidence="2" id="KW-1185">Reference proteome</keyword>
<organism evidence="1 2">
    <name type="scientific">Smittium mucronatum</name>
    <dbReference type="NCBI Taxonomy" id="133383"/>
    <lineage>
        <taxon>Eukaryota</taxon>
        <taxon>Fungi</taxon>
        <taxon>Fungi incertae sedis</taxon>
        <taxon>Zoopagomycota</taxon>
        <taxon>Kickxellomycotina</taxon>
        <taxon>Harpellomycetes</taxon>
        <taxon>Harpellales</taxon>
        <taxon>Legeriomycetaceae</taxon>
        <taxon>Smittium</taxon>
    </lineage>
</organism>
<protein>
    <submittedName>
        <fullName evidence="1">Uncharacterized protein</fullName>
    </submittedName>
</protein>
<accession>A0A1R0GP51</accession>
<evidence type="ECO:0000313" key="2">
    <source>
        <dbReference type="Proteomes" id="UP000187455"/>
    </source>
</evidence>
<proteinExistence type="predicted"/>
<gene>
    <name evidence="1" type="ORF">AYI68_g7287</name>
</gene>
<dbReference type="AlphaFoldDB" id="A0A1R0GP51"/>